<sequence length="1275" mass="145592">MGKKSTIFFNSVINKKELKKIIEWAFKTHGQRKAAYLVDQLKEIGFDYATKSGISISIEDLKVPPAKSILMKEANQDIFLTDAAVKNGEITEVEKFQKTIYIWNSTSEYLKEELIEFLKKSDPLNSLYIMAFSGARGNISQVRQLVGMRGLMSGPSGQIIEKAIGANFREGLSVTDYIVSSYGARKGLVDTAIKTADSGYLTRRLVEVAQSIIISELDCRTERGILLEVKTSDNIEVLLSLKEKAIGRLLAFPIFAPSINIPLATKNEQITSSLVEKLIKLKLDKIIVRSPLTCECRRSVCQHCYGLNLSSDNLVDLGETVGLIAAQSIGEPGTQLTMRTFHTGGIFTSEVKRQTKSGQLGYIHFLPEMKTVPFRTKYGQDALLVQEASFIYIINAANEITKVSISPQTLILTKNNTWVQPNDILFDSVPGLKEEKVGIKEVKSIFAREPGKIILEENNSPQKIINENFRRRGKKNYVFWVLSGQVFSTPFQIDLKVRNFTKVYKYQSVAESKIITPVGGFVYFCTDKLMSEVSSLKIQNSTQSLDNFKVFIEKTSCEINNCKLYLSHIHNVIIKPENFNNKVLSIGNLNNKNYQTKTGGEFYIFDFREPNRFDNYYNRRMQCGCTVFYVPKTIILTNLNIKSFKFKKETFVEKNMEIFPDYFINISGFITYEIEKQKVKKITIKPGKRYFLKENEINSEQFSEQVFFAGELILGKYKIETLSYLEVGNHKKGTYIQVRPITRYEITKENSLQYLQHDSFIEGNLKIEDFNINVESGELVRRDTPIQFISSPIILNYLHISKYCDLIFEFQGPKKKNSWGQIRLSYSEIFVFDTLIPTEVKKKDVRLDINVEDKQFVEPYTIFAALNMIMPGKGFVSTIKTKINRKQSNLILTTTLDFQTLFFEDFTHKYKRNSFLKTFISLKNRLYLVSSGLIGDDMGNQCKYHLGRPYLFSIGSLIRKLPSDYVKRHDILGQLLYERFKAGDIVQGLPKIEQILEARNPKNAAFLATRPGIINNINYISNQILISIAPSNRVEEYSLIRSSKLLVKQFQFIKVGESLTEGPINPHTLMHIYFRYFCSLSTLSMYEAAYRTTKKLQSIIFNSVQAIYISQGVIIADKHLELVIKQMTNKVSLDYHGETNFLPGDILDLEQAKYINLCIKNNHKLVFRPIVLGITRSSLRTDGFLAAASFQETTRVLTQAAMQGKTDWLRGLKENAITGRLIPAGTGFYANKDLTYSKLLLPKVSITSKSNLSLKNKLKSKQKKLKKLIRFKYNK</sequence>
<dbReference type="GO" id="GO:0006351">
    <property type="term" value="P:DNA-templated transcription"/>
    <property type="evidence" value="ECO:0007669"/>
    <property type="project" value="InterPro"/>
</dbReference>
<dbReference type="InterPro" id="IPR042102">
    <property type="entry name" value="RNA_pol_Rpb1_3_sf"/>
</dbReference>
<evidence type="ECO:0000313" key="11">
    <source>
        <dbReference type="EMBL" id="QWK41792.1"/>
    </source>
</evidence>
<dbReference type="Pfam" id="PF05000">
    <property type="entry name" value="RNA_pol_Rpb1_4"/>
    <property type="match status" value="1"/>
</dbReference>
<dbReference type="GO" id="GO:0000428">
    <property type="term" value="C:DNA-directed RNA polymerase complex"/>
    <property type="evidence" value="ECO:0007669"/>
    <property type="project" value="UniProtKB-KW"/>
</dbReference>
<dbReference type="InterPro" id="IPR012756">
    <property type="entry name" value="DNA-dir_RpoC2_beta_pp"/>
</dbReference>
<dbReference type="GO" id="GO:0046872">
    <property type="term" value="F:metal ion binding"/>
    <property type="evidence" value="ECO:0007669"/>
    <property type="project" value="UniProtKB-KW"/>
</dbReference>
<dbReference type="Gene3D" id="1.10.150.390">
    <property type="match status" value="1"/>
</dbReference>
<dbReference type="CDD" id="cd02655">
    <property type="entry name" value="RNAP_beta'_C"/>
    <property type="match status" value="1"/>
</dbReference>
<dbReference type="EMBL" id="MZ156028">
    <property type="protein sequence ID" value="QWK41792.1"/>
    <property type="molecule type" value="Genomic_DNA"/>
</dbReference>
<proteinExistence type="predicted"/>
<keyword evidence="2" id="KW-0240">DNA-directed RNA polymerase</keyword>
<dbReference type="Gene3D" id="1.10.1790.20">
    <property type="match status" value="1"/>
</dbReference>
<dbReference type="InterPro" id="IPR038120">
    <property type="entry name" value="Rpb1_funnel_sf"/>
</dbReference>
<dbReference type="Gene3D" id="2.40.50.100">
    <property type="match status" value="1"/>
</dbReference>
<protein>
    <recommendedName>
        <fullName evidence="1">DNA-directed RNA polymerase</fullName>
        <ecNumber evidence="1">2.7.7.6</ecNumber>
    </recommendedName>
</protein>
<dbReference type="NCBIfam" id="TIGR02388">
    <property type="entry name" value="rpoC2_cyan"/>
    <property type="match status" value="1"/>
</dbReference>
<name>A0A8F0F7F5_9PHAE</name>
<dbReference type="GO" id="GO:0003677">
    <property type="term" value="F:DNA binding"/>
    <property type="evidence" value="ECO:0007669"/>
    <property type="project" value="InterPro"/>
</dbReference>
<dbReference type="InterPro" id="IPR007066">
    <property type="entry name" value="RNA_pol_Rpb1_3"/>
</dbReference>
<organism evidence="11">
    <name type="scientific">Protohalopteris sp</name>
    <dbReference type="NCBI Taxonomy" id="2843287"/>
    <lineage>
        <taxon>Eukaryota</taxon>
        <taxon>Sar</taxon>
        <taxon>Stramenopiles</taxon>
        <taxon>Ochrophyta</taxon>
        <taxon>PX clade</taxon>
        <taxon>Phaeophyceae</taxon>
        <taxon>Sphacelariales</taxon>
        <taxon>Stypocaulaceae</taxon>
        <taxon>Protohalopteris</taxon>
    </lineage>
</organism>
<keyword evidence="11" id="KW-0934">Plastid</keyword>
<evidence type="ECO:0000256" key="3">
    <source>
        <dbReference type="ARBA" id="ARBA00022679"/>
    </source>
</evidence>
<evidence type="ECO:0000256" key="1">
    <source>
        <dbReference type="ARBA" id="ARBA00012418"/>
    </source>
</evidence>
<dbReference type="Pfam" id="PF04998">
    <property type="entry name" value="RNA_pol_Rpb1_5"/>
    <property type="match status" value="1"/>
</dbReference>
<evidence type="ECO:0000256" key="7">
    <source>
        <dbReference type="ARBA" id="ARBA00023163"/>
    </source>
</evidence>
<dbReference type="Gene3D" id="1.10.274.100">
    <property type="entry name" value="RNA polymerase Rpb1, domain 3"/>
    <property type="match status" value="1"/>
</dbReference>
<dbReference type="InterPro" id="IPR045867">
    <property type="entry name" value="DNA-dir_RpoC_beta_prime"/>
</dbReference>
<keyword evidence="7" id="KW-0804">Transcription</keyword>
<evidence type="ECO:0000259" key="9">
    <source>
        <dbReference type="Pfam" id="PF04998"/>
    </source>
</evidence>
<evidence type="ECO:0000259" key="8">
    <source>
        <dbReference type="Pfam" id="PF04983"/>
    </source>
</evidence>
<dbReference type="InterPro" id="IPR007083">
    <property type="entry name" value="RNA_pol_Rpb1_4"/>
</dbReference>
<keyword evidence="5" id="KW-0479">Metal-binding</keyword>
<evidence type="ECO:0000256" key="2">
    <source>
        <dbReference type="ARBA" id="ARBA00022478"/>
    </source>
</evidence>
<dbReference type="EC" id="2.7.7.6" evidence="1"/>
<dbReference type="InterPro" id="IPR007081">
    <property type="entry name" value="RNA_pol_Rpb1_5"/>
</dbReference>
<gene>
    <name evidence="11" type="primary">rpoC2</name>
</gene>
<evidence type="ECO:0000256" key="6">
    <source>
        <dbReference type="ARBA" id="ARBA00022833"/>
    </source>
</evidence>
<dbReference type="SUPFAM" id="SSF64484">
    <property type="entry name" value="beta and beta-prime subunits of DNA dependent RNA-polymerase"/>
    <property type="match status" value="1"/>
</dbReference>
<geneLocation type="plastid" evidence="11"/>
<feature type="domain" description="RNA polymerase Rpb1" evidence="10">
    <location>
        <begin position="90"/>
        <end position="162"/>
    </location>
</feature>
<dbReference type="AlphaFoldDB" id="A0A8F0F7F5"/>
<dbReference type="PANTHER" id="PTHR19376">
    <property type="entry name" value="DNA-DIRECTED RNA POLYMERASE"/>
    <property type="match status" value="1"/>
</dbReference>
<keyword evidence="3" id="KW-0808">Transferase</keyword>
<accession>A0A8F0F7F5</accession>
<evidence type="ECO:0000256" key="4">
    <source>
        <dbReference type="ARBA" id="ARBA00022695"/>
    </source>
</evidence>
<feature type="domain" description="RNA polymerase Rpb1" evidence="8">
    <location>
        <begin position="10"/>
        <end position="61"/>
    </location>
</feature>
<dbReference type="Pfam" id="PF04983">
    <property type="entry name" value="RNA_pol_Rpb1_3"/>
    <property type="match status" value="1"/>
</dbReference>
<dbReference type="Gene3D" id="1.10.132.30">
    <property type="match status" value="1"/>
</dbReference>
<evidence type="ECO:0000259" key="10">
    <source>
        <dbReference type="Pfam" id="PF05000"/>
    </source>
</evidence>
<dbReference type="GO" id="GO:0003899">
    <property type="term" value="F:DNA-directed RNA polymerase activity"/>
    <property type="evidence" value="ECO:0007669"/>
    <property type="project" value="UniProtKB-EC"/>
</dbReference>
<dbReference type="PANTHER" id="PTHR19376:SF68">
    <property type="entry name" value="DNA-DIRECTED RNA POLYMERASE SUBUNIT BETA"/>
    <property type="match status" value="1"/>
</dbReference>
<keyword evidence="6" id="KW-0862">Zinc</keyword>
<keyword evidence="4" id="KW-0548">Nucleotidyltransferase</keyword>
<reference evidence="11" key="1">
    <citation type="journal article" date="2021" name="Genome Biol. Evol.">
        <title>Genomic rearrangements and sequence evolution across brown algal organelles.</title>
        <authorList>
            <person name="Starko S."/>
            <person name="Bringloe T.T."/>
            <person name="Gomez M.S."/>
            <person name="Darby H."/>
            <person name="Graham S.W."/>
            <person name="Martone P.T."/>
        </authorList>
    </citation>
    <scope>NUCLEOTIDE SEQUENCE</scope>
</reference>
<feature type="domain" description="RNA polymerase Rpb1" evidence="9">
    <location>
        <begin position="171"/>
        <end position="1176"/>
    </location>
</feature>
<evidence type="ECO:0000256" key="5">
    <source>
        <dbReference type="ARBA" id="ARBA00022723"/>
    </source>
</evidence>